<dbReference type="PANTHER" id="PTHR34406:SF1">
    <property type="entry name" value="PROTEIN YCEI"/>
    <property type="match status" value="1"/>
</dbReference>
<gene>
    <name evidence="2" type="ORF">F0919_16850</name>
</gene>
<dbReference type="PANTHER" id="PTHR34406">
    <property type="entry name" value="PROTEIN YCEI"/>
    <property type="match status" value="1"/>
</dbReference>
<organism evidence="2 3">
    <name type="scientific">Taibaiella lutea</name>
    <dbReference type="NCBI Taxonomy" id="2608001"/>
    <lineage>
        <taxon>Bacteria</taxon>
        <taxon>Pseudomonadati</taxon>
        <taxon>Bacteroidota</taxon>
        <taxon>Chitinophagia</taxon>
        <taxon>Chitinophagales</taxon>
        <taxon>Chitinophagaceae</taxon>
        <taxon>Taibaiella</taxon>
    </lineage>
</organism>
<comment type="caution">
    <text evidence="2">The sequence shown here is derived from an EMBL/GenBank/DDBJ whole genome shotgun (WGS) entry which is preliminary data.</text>
</comment>
<evidence type="ECO:0000313" key="2">
    <source>
        <dbReference type="EMBL" id="KAA5532456.1"/>
    </source>
</evidence>
<dbReference type="InterPro" id="IPR036761">
    <property type="entry name" value="TTHA0802/YceI-like_sf"/>
</dbReference>
<evidence type="ECO:0000313" key="3">
    <source>
        <dbReference type="Proteomes" id="UP000323632"/>
    </source>
</evidence>
<proteinExistence type="predicted"/>
<accession>A0A5M6CBA0</accession>
<keyword evidence="3" id="KW-1185">Reference proteome</keyword>
<feature type="domain" description="Lipid/polyisoprenoid-binding YceI-like" evidence="1">
    <location>
        <begin position="6"/>
        <end position="175"/>
    </location>
</feature>
<protein>
    <submittedName>
        <fullName evidence="2">YceI family protein</fullName>
    </submittedName>
</protein>
<dbReference type="Pfam" id="PF04264">
    <property type="entry name" value="YceI"/>
    <property type="match status" value="1"/>
</dbReference>
<reference evidence="2 3" key="1">
    <citation type="submission" date="2019-09" db="EMBL/GenBank/DDBJ databases">
        <title>Genome sequence and assembly of Taibaiella sp.</title>
        <authorList>
            <person name="Chhetri G."/>
        </authorList>
    </citation>
    <scope>NUCLEOTIDE SEQUENCE [LARGE SCALE GENOMIC DNA]</scope>
    <source>
        <strain evidence="2 3">KVB11</strain>
    </source>
</reference>
<sequence>MSTNTNWAIDPAHSEIGFKVKHMMFTNVSGKFNNFSAEITTNDDDFGTANINFEAAVDSISTGNTDRDNHLLSPDFFDAAQFSKIQFKGTSFTKVDEGDYKLVGDLTMHGVTKPVTLDVEYGGLMKDPWGNIKAGFSITGKITRKEWGLAYNAVLDNGGILLSEEVKLNIEVQLVKQS</sequence>
<dbReference type="Gene3D" id="2.40.128.110">
    <property type="entry name" value="Lipid/polyisoprenoid-binding, YceI-like"/>
    <property type="match status" value="1"/>
</dbReference>
<dbReference type="RefSeq" id="WP_150033959.1">
    <property type="nucleotide sequence ID" value="NZ_VWSH01000004.1"/>
</dbReference>
<evidence type="ECO:0000259" key="1">
    <source>
        <dbReference type="SMART" id="SM00867"/>
    </source>
</evidence>
<dbReference type="SMART" id="SM00867">
    <property type="entry name" value="YceI"/>
    <property type="match status" value="1"/>
</dbReference>
<dbReference type="EMBL" id="VWSH01000004">
    <property type="protein sequence ID" value="KAA5532456.1"/>
    <property type="molecule type" value="Genomic_DNA"/>
</dbReference>
<name>A0A5M6CBA0_9BACT</name>
<dbReference type="Proteomes" id="UP000323632">
    <property type="component" value="Unassembled WGS sequence"/>
</dbReference>
<dbReference type="AlphaFoldDB" id="A0A5M6CBA0"/>
<dbReference type="SUPFAM" id="SSF101874">
    <property type="entry name" value="YceI-like"/>
    <property type="match status" value="1"/>
</dbReference>
<dbReference type="InterPro" id="IPR007372">
    <property type="entry name" value="Lipid/polyisoprenoid-bd_YceI"/>
</dbReference>